<proteinExistence type="predicted"/>
<dbReference type="InterPro" id="IPR001810">
    <property type="entry name" value="F-box_dom"/>
</dbReference>
<dbReference type="AlphaFoldDB" id="A0AA39A4Y5"/>
<sequence length="150" mass="17188">MMMMILSYLDAPSVALSLLVSRGWHGVASSDRLWSTKGAPDYWRNLDPYWKGTGPPMRRYFHPDGSQTADPGDQVWGGHECCYSIVTSFVGGGKIREHYVRINRWPQMSVFRKPDWSWEMSNHLYCYSSIPDADKEGGTGPRFPVLNMFF</sequence>
<dbReference type="PANTHER" id="PTHR48218">
    <property type="entry name" value="F-BOX DOMAIN CONTAINING PROTEIN"/>
    <property type="match status" value="1"/>
</dbReference>
<evidence type="ECO:0000259" key="2">
    <source>
        <dbReference type="Pfam" id="PF12937"/>
    </source>
</evidence>
<keyword evidence="1" id="KW-0732">Signal</keyword>
<comment type="caution">
    <text evidence="3">The sequence shown here is derived from an EMBL/GenBank/DDBJ whole genome shotgun (WGS) entry which is preliminary data.</text>
</comment>
<name>A0AA39A4Y5_VITRO</name>
<dbReference type="Pfam" id="PF12937">
    <property type="entry name" value="F-box-like"/>
    <property type="match status" value="1"/>
</dbReference>
<evidence type="ECO:0000313" key="3">
    <source>
        <dbReference type="EMBL" id="KAJ9700906.1"/>
    </source>
</evidence>
<evidence type="ECO:0000256" key="1">
    <source>
        <dbReference type="SAM" id="SignalP"/>
    </source>
</evidence>
<accession>A0AA39A4Y5</accession>
<protein>
    <recommendedName>
        <fullName evidence="2">F-box domain-containing protein</fullName>
    </recommendedName>
</protein>
<feature type="signal peptide" evidence="1">
    <location>
        <begin position="1"/>
        <end position="17"/>
    </location>
</feature>
<organism evidence="3 4">
    <name type="scientific">Vitis rotundifolia</name>
    <name type="common">Muscadine grape</name>
    <dbReference type="NCBI Taxonomy" id="103349"/>
    <lineage>
        <taxon>Eukaryota</taxon>
        <taxon>Viridiplantae</taxon>
        <taxon>Streptophyta</taxon>
        <taxon>Embryophyta</taxon>
        <taxon>Tracheophyta</taxon>
        <taxon>Spermatophyta</taxon>
        <taxon>Magnoliopsida</taxon>
        <taxon>eudicotyledons</taxon>
        <taxon>Gunneridae</taxon>
        <taxon>Pentapetalae</taxon>
        <taxon>rosids</taxon>
        <taxon>Vitales</taxon>
        <taxon>Vitaceae</taxon>
        <taxon>Viteae</taxon>
        <taxon>Vitis</taxon>
    </lineage>
</organism>
<dbReference type="Proteomes" id="UP001168098">
    <property type="component" value="Unassembled WGS sequence"/>
</dbReference>
<dbReference type="InterPro" id="IPR036047">
    <property type="entry name" value="F-box-like_dom_sf"/>
</dbReference>
<dbReference type="EMBL" id="JARBHA010000005">
    <property type="protein sequence ID" value="KAJ9700906.1"/>
    <property type="molecule type" value="Genomic_DNA"/>
</dbReference>
<dbReference type="SUPFAM" id="SSF81383">
    <property type="entry name" value="F-box domain"/>
    <property type="match status" value="1"/>
</dbReference>
<evidence type="ECO:0000313" key="4">
    <source>
        <dbReference type="Proteomes" id="UP001168098"/>
    </source>
</evidence>
<reference evidence="3 4" key="1">
    <citation type="journal article" date="2023" name="BMC Biotechnol.">
        <title>Vitis rotundifolia cv Carlos genome sequencing.</title>
        <authorList>
            <person name="Huff M."/>
            <person name="Hulse-Kemp A."/>
            <person name="Scheffler B."/>
            <person name="Youngblood R."/>
            <person name="Simpson S."/>
            <person name="Babiker E."/>
            <person name="Staton M."/>
        </authorList>
    </citation>
    <scope>NUCLEOTIDE SEQUENCE [LARGE SCALE GENOMIC DNA]</scope>
    <source>
        <tissue evidence="3">Leaf</tissue>
    </source>
</reference>
<dbReference type="PANTHER" id="PTHR48218:SF3">
    <property type="entry name" value="OS07G0170800 PROTEIN"/>
    <property type="match status" value="1"/>
</dbReference>
<keyword evidence="4" id="KW-1185">Reference proteome</keyword>
<gene>
    <name evidence="3" type="ORF">PVL29_006301</name>
</gene>
<dbReference type="Gene3D" id="1.20.1280.50">
    <property type="match status" value="1"/>
</dbReference>
<feature type="chain" id="PRO_5041285726" description="F-box domain-containing protein" evidence="1">
    <location>
        <begin position="18"/>
        <end position="150"/>
    </location>
</feature>
<feature type="domain" description="F-box" evidence="2">
    <location>
        <begin position="2"/>
        <end position="35"/>
    </location>
</feature>